<dbReference type="Gene3D" id="3.10.330.20">
    <property type="match status" value="1"/>
</dbReference>
<accession>A0A1Y2F7K2</accession>
<comment type="caution">
    <text evidence="8">The sequence shown here is derived from an EMBL/GenBank/DDBJ whole genome shotgun (WGS) entry which is preliminary data.</text>
</comment>
<dbReference type="GO" id="GO:0031515">
    <property type="term" value="C:tRNA (m1A) methyltransferase complex"/>
    <property type="evidence" value="ECO:0007669"/>
    <property type="project" value="InterPro"/>
</dbReference>
<feature type="region of interest" description="Disordered" evidence="7">
    <location>
        <begin position="1"/>
        <end position="38"/>
    </location>
</feature>
<dbReference type="PANTHER" id="PTHR12945:SF0">
    <property type="entry name" value="TRNA (ADENINE(58)-N(1))-METHYLTRANSFERASE NON-CATALYTIC SUBUNIT TRM6"/>
    <property type="match status" value="1"/>
</dbReference>
<evidence type="ECO:0000256" key="6">
    <source>
        <dbReference type="ARBA" id="ARBA00032319"/>
    </source>
</evidence>
<proteinExistence type="inferred from homology"/>
<evidence type="ECO:0000256" key="5">
    <source>
        <dbReference type="ARBA" id="ARBA00023242"/>
    </source>
</evidence>
<evidence type="ECO:0000256" key="1">
    <source>
        <dbReference type="ARBA" id="ARBA00004123"/>
    </source>
</evidence>
<dbReference type="InterPro" id="IPR017423">
    <property type="entry name" value="TRM6"/>
</dbReference>
<feature type="compositionally biased region" description="Low complexity" evidence="7">
    <location>
        <begin position="1"/>
        <end position="29"/>
    </location>
</feature>
<evidence type="ECO:0000256" key="7">
    <source>
        <dbReference type="SAM" id="MobiDB-lite"/>
    </source>
</evidence>
<reference evidence="8 9" key="1">
    <citation type="submission" date="2016-07" db="EMBL/GenBank/DDBJ databases">
        <title>Pervasive Adenine N6-methylation of Active Genes in Fungi.</title>
        <authorList>
            <consortium name="DOE Joint Genome Institute"/>
            <person name="Mondo S.J."/>
            <person name="Dannebaum R.O."/>
            <person name="Kuo R.C."/>
            <person name="Labutti K."/>
            <person name="Haridas S."/>
            <person name="Kuo A."/>
            <person name="Salamov A."/>
            <person name="Ahrendt S.R."/>
            <person name="Lipzen A."/>
            <person name="Sullivan W."/>
            <person name="Andreopoulos W.B."/>
            <person name="Clum A."/>
            <person name="Lindquist E."/>
            <person name="Daum C."/>
            <person name="Ramamoorthy G.K."/>
            <person name="Gryganskyi A."/>
            <person name="Culley D."/>
            <person name="Magnuson J.K."/>
            <person name="James T.Y."/>
            <person name="O'Malley M.A."/>
            <person name="Stajich J.E."/>
            <person name="Spatafora J.W."/>
            <person name="Visel A."/>
            <person name="Grigoriev I.V."/>
        </authorList>
    </citation>
    <scope>NUCLEOTIDE SEQUENCE [LARGE SCALE GENOMIC DNA]</scope>
    <source>
        <strain evidence="8 9">62-1032</strain>
    </source>
</reference>
<dbReference type="FunCoup" id="A0A1Y2F7K2">
    <property type="interactions" value="488"/>
</dbReference>
<name>A0A1Y2F7K2_9BASI</name>
<keyword evidence="4" id="KW-0819">tRNA processing</keyword>
<evidence type="ECO:0000256" key="3">
    <source>
        <dbReference type="ARBA" id="ARBA00021704"/>
    </source>
</evidence>
<dbReference type="Pfam" id="PF04189">
    <property type="entry name" value="Gcd10p"/>
    <property type="match status" value="1"/>
</dbReference>
<comment type="similarity">
    <text evidence="2">Belongs to the TRM6/GCD10 family.</text>
</comment>
<gene>
    <name evidence="8" type="ORF">BCR35DRAFT_97286</name>
</gene>
<evidence type="ECO:0000256" key="2">
    <source>
        <dbReference type="ARBA" id="ARBA00008320"/>
    </source>
</evidence>
<evidence type="ECO:0000313" key="8">
    <source>
        <dbReference type="EMBL" id="ORY79316.1"/>
    </source>
</evidence>
<dbReference type="GO" id="GO:0030488">
    <property type="term" value="P:tRNA methylation"/>
    <property type="evidence" value="ECO:0007669"/>
    <property type="project" value="InterPro"/>
</dbReference>
<keyword evidence="5" id="KW-0539">Nucleus</keyword>
<evidence type="ECO:0000256" key="4">
    <source>
        <dbReference type="ARBA" id="ARBA00022694"/>
    </source>
</evidence>
<dbReference type="AlphaFoldDB" id="A0A1Y2F7K2"/>
<dbReference type="Proteomes" id="UP000193467">
    <property type="component" value="Unassembled WGS sequence"/>
</dbReference>
<dbReference type="InParanoid" id="A0A1Y2F7K2"/>
<comment type="subcellular location">
    <subcellularLocation>
        <location evidence="1">Nucleus</location>
    </subcellularLocation>
</comment>
<protein>
    <recommendedName>
        <fullName evidence="3">tRNA (adenine(58)-N(1))-methyltransferase non-catalytic subunit TRM6</fullName>
    </recommendedName>
    <alternativeName>
        <fullName evidence="6">tRNA(m1A58)-methyltransferase subunit TRM6</fullName>
    </alternativeName>
</protein>
<dbReference type="OrthoDB" id="10254665at2759"/>
<dbReference type="STRING" id="106004.A0A1Y2F7K2"/>
<sequence>MSAEPAPALAPVAVAEPVASTSRPPKSTAPRPPPASRHLIREGDNVLIKLPSGVLKAIKINAKANVALGKYGTFKAKDLVGKPYGHTYEILDGGLQVLQATLNEIEETAANNENISSTGAQKLTFIDIEALRNEGLSGREIIAKQVEEHSAFELKTEYSKEKYMKRKEAKYLQVFTPIEPTVHNICEYNFEKDADKIRQLRPDTLSQIMTMANVRPGGKLLVVDDVHGMVVAAAVERMGGEGRILVINGVDSPPDLHLLDSFNFNPSDLAPITSMHFAATEEAWAPPALPLDLAETAGKTKNTRDIIKIKKRKAVYDKAKETRDEFFNGGFDGVILACEYEPYSVLERLLPSIGGSAPVIVYSPYLPVLYSLQTTLRSCPDFLAPSISEPWLRKYQVLPGRTHPEMAGMQHGGFILAAIRVFDDAEASSFASGRRAAKRRKLENKKVELEAEGDVEKRGVAAAAVDAAVGEAPCKTSTEAETVAELAREEIEEAAPVAMES</sequence>
<organism evidence="8 9">
    <name type="scientific">Leucosporidium creatinivorum</name>
    <dbReference type="NCBI Taxonomy" id="106004"/>
    <lineage>
        <taxon>Eukaryota</taxon>
        <taxon>Fungi</taxon>
        <taxon>Dikarya</taxon>
        <taxon>Basidiomycota</taxon>
        <taxon>Pucciniomycotina</taxon>
        <taxon>Microbotryomycetes</taxon>
        <taxon>Leucosporidiales</taxon>
        <taxon>Leucosporidium</taxon>
    </lineage>
</organism>
<keyword evidence="9" id="KW-1185">Reference proteome</keyword>
<evidence type="ECO:0000313" key="9">
    <source>
        <dbReference type="Proteomes" id="UP000193467"/>
    </source>
</evidence>
<dbReference type="PANTHER" id="PTHR12945">
    <property type="entry name" value="TRANSLATION INITIATION FACTOR EIF3-RELATED"/>
    <property type="match status" value="1"/>
</dbReference>
<dbReference type="EMBL" id="MCGR01000027">
    <property type="protein sequence ID" value="ORY79316.1"/>
    <property type="molecule type" value="Genomic_DNA"/>
</dbReference>
<dbReference type="GO" id="GO:0005634">
    <property type="term" value="C:nucleus"/>
    <property type="evidence" value="ECO:0007669"/>
    <property type="project" value="UniProtKB-SubCell"/>
</dbReference>